<dbReference type="GO" id="GO:0071013">
    <property type="term" value="C:catalytic step 2 spliceosome"/>
    <property type="evidence" value="ECO:0007669"/>
    <property type="project" value="TreeGrafter"/>
</dbReference>
<dbReference type="GO" id="GO:0003723">
    <property type="term" value="F:RNA binding"/>
    <property type="evidence" value="ECO:0007669"/>
    <property type="project" value="UniProtKB-KW"/>
</dbReference>
<gene>
    <name evidence="13" type="ORF">DGYR_LOCUS7816</name>
</gene>
<dbReference type="GO" id="GO:0005687">
    <property type="term" value="C:U4 snRNP"/>
    <property type="evidence" value="ECO:0007669"/>
    <property type="project" value="TreeGrafter"/>
</dbReference>
<dbReference type="CDD" id="cd01717">
    <property type="entry name" value="Sm_B"/>
    <property type="match status" value="1"/>
</dbReference>
<dbReference type="PROSITE" id="PS52002">
    <property type="entry name" value="SM"/>
    <property type="match status" value="1"/>
</dbReference>
<name>A0A7I8VTG4_9ANNE</name>
<evidence type="ECO:0000256" key="2">
    <source>
        <dbReference type="ARBA" id="ARBA00004496"/>
    </source>
</evidence>
<keyword evidence="5" id="KW-0507">mRNA processing</keyword>
<dbReference type="GO" id="GO:0005682">
    <property type="term" value="C:U5 snRNP"/>
    <property type="evidence" value="ECO:0007669"/>
    <property type="project" value="TreeGrafter"/>
</dbReference>
<protein>
    <recommendedName>
        <fullName evidence="10">Sm protein B</fullName>
    </recommendedName>
</protein>
<organism evidence="13 14">
    <name type="scientific">Dimorphilus gyrociliatus</name>
    <dbReference type="NCBI Taxonomy" id="2664684"/>
    <lineage>
        <taxon>Eukaryota</taxon>
        <taxon>Metazoa</taxon>
        <taxon>Spiralia</taxon>
        <taxon>Lophotrochozoa</taxon>
        <taxon>Annelida</taxon>
        <taxon>Polychaeta</taxon>
        <taxon>Polychaeta incertae sedis</taxon>
        <taxon>Dinophilidae</taxon>
        <taxon>Dimorphilus</taxon>
    </lineage>
</organism>
<dbReference type="InterPro" id="IPR047575">
    <property type="entry name" value="Sm"/>
</dbReference>
<dbReference type="EMBL" id="CAJFCJ010000010">
    <property type="protein sequence ID" value="CAD5119603.1"/>
    <property type="molecule type" value="Genomic_DNA"/>
</dbReference>
<evidence type="ECO:0000256" key="7">
    <source>
        <dbReference type="ARBA" id="ARBA00023187"/>
    </source>
</evidence>
<keyword evidence="8" id="KW-0539">Nucleus</keyword>
<feature type="region of interest" description="Disordered" evidence="11">
    <location>
        <begin position="115"/>
        <end position="170"/>
    </location>
</feature>
<dbReference type="Gene3D" id="2.30.30.100">
    <property type="match status" value="1"/>
</dbReference>
<evidence type="ECO:0000313" key="13">
    <source>
        <dbReference type="EMBL" id="CAD5119603.1"/>
    </source>
</evidence>
<comment type="subcellular location">
    <subcellularLocation>
        <location evidence="2">Cytoplasm</location>
    </subcellularLocation>
    <subcellularLocation>
        <location evidence="1">Nucleus</location>
    </subcellularLocation>
</comment>
<keyword evidence="7" id="KW-0508">mRNA splicing</keyword>
<dbReference type="GO" id="GO:0000398">
    <property type="term" value="P:mRNA splicing, via spliceosome"/>
    <property type="evidence" value="ECO:0007669"/>
    <property type="project" value="TreeGrafter"/>
</dbReference>
<evidence type="ECO:0000256" key="6">
    <source>
        <dbReference type="ARBA" id="ARBA00022884"/>
    </source>
</evidence>
<dbReference type="GO" id="GO:0071004">
    <property type="term" value="C:U2-type prespliceosome"/>
    <property type="evidence" value="ECO:0007669"/>
    <property type="project" value="TreeGrafter"/>
</dbReference>
<keyword evidence="9" id="KW-0687">Ribonucleoprotein</keyword>
<dbReference type="SMART" id="SM00651">
    <property type="entry name" value="Sm"/>
    <property type="match status" value="1"/>
</dbReference>
<evidence type="ECO:0000259" key="12">
    <source>
        <dbReference type="PROSITE" id="PS52002"/>
    </source>
</evidence>
<dbReference type="InterPro" id="IPR050914">
    <property type="entry name" value="snRNP_SmB/NAA38-like"/>
</dbReference>
<dbReference type="GO" id="GO:0046540">
    <property type="term" value="C:U4/U6 x U5 tri-snRNP complex"/>
    <property type="evidence" value="ECO:0007669"/>
    <property type="project" value="TreeGrafter"/>
</dbReference>
<dbReference type="Proteomes" id="UP000549394">
    <property type="component" value="Unassembled WGS sequence"/>
</dbReference>
<accession>A0A7I8VTG4</accession>
<dbReference type="AlphaFoldDB" id="A0A7I8VTG4"/>
<keyword evidence="14" id="KW-1185">Reference proteome</keyword>
<dbReference type="GO" id="GO:0070990">
    <property type="term" value="F:snRNP binding"/>
    <property type="evidence" value="ECO:0007669"/>
    <property type="project" value="TreeGrafter"/>
</dbReference>
<dbReference type="FunFam" id="2.30.30.100:FF:000004">
    <property type="entry name" value="Small nuclear ribonucleoprotein-associated proteins"/>
    <property type="match status" value="1"/>
</dbReference>
<comment type="caution">
    <text evidence="13">The sequence shown here is derived from an EMBL/GenBank/DDBJ whole genome shotgun (WGS) entry which is preliminary data.</text>
</comment>
<evidence type="ECO:0000256" key="10">
    <source>
        <dbReference type="ARBA" id="ARBA00041355"/>
    </source>
</evidence>
<keyword evidence="6" id="KW-0694">RNA-binding</keyword>
<evidence type="ECO:0000256" key="8">
    <source>
        <dbReference type="ARBA" id="ARBA00023242"/>
    </source>
</evidence>
<reference evidence="13 14" key="1">
    <citation type="submission" date="2020-08" db="EMBL/GenBank/DDBJ databases">
        <authorList>
            <person name="Hejnol A."/>
        </authorList>
    </citation>
    <scope>NUCLEOTIDE SEQUENCE [LARGE SCALE GENOMIC DNA]</scope>
</reference>
<dbReference type="PANTHER" id="PTHR10701">
    <property type="entry name" value="SMALL NUCLEAR RIBONUCLEOPROTEIN-ASSOCIATED PROTEIN B AND N"/>
    <property type="match status" value="1"/>
</dbReference>
<dbReference type="InterPro" id="IPR010920">
    <property type="entry name" value="LSM_dom_sf"/>
</dbReference>
<dbReference type="InterPro" id="IPR001163">
    <property type="entry name" value="Sm_dom_euk/arc"/>
</dbReference>
<comment type="similarity">
    <text evidence="3">Belongs to the snRNP SmB/SmN family.</text>
</comment>
<evidence type="ECO:0000313" key="14">
    <source>
        <dbReference type="Proteomes" id="UP000549394"/>
    </source>
</evidence>
<dbReference type="Pfam" id="PF01423">
    <property type="entry name" value="LSM"/>
    <property type="match status" value="1"/>
</dbReference>
<dbReference type="GO" id="GO:0005686">
    <property type="term" value="C:U2 snRNP"/>
    <property type="evidence" value="ECO:0007669"/>
    <property type="project" value="TreeGrafter"/>
</dbReference>
<dbReference type="SUPFAM" id="SSF50182">
    <property type="entry name" value="Sm-like ribonucleoproteins"/>
    <property type="match status" value="1"/>
</dbReference>
<dbReference type="OrthoDB" id="2020720at2759"/>
<feature type="compositionally biased region" description="Pro residues" evidence="11">
    <location>
        <begin position="146"/>
        <end position="157"/>
    </location>
</feature>
<dbReference type="GO" id="GO:0005685">
    <property type="term" value="C:U1 snRNP"/>
    <property type="evidence" value="ECO:0007669"/>
    <property type="project" value="TreeGrafter"/>
</dbReference>
<evidence type="ECO:0000256" key="11">
    <source>
        <dbReference type="SAM" id="MobiDB-lite"/>
    </source>
</evidence>
<evidence type="ECO:0000256" key="1">
    <source>
        <dbReference type="ARBA" id="ARBA00004123"/>
    </source>
</evidence>
<evidence type="ECO:0000256" key="4">
    <source>
        <dbReference type="ARBA" id="ARBA00022490"/>
    </source>
</evidence>
<proteinExistence type="inferred from homology"/>
<feature type="domain" description="Sm" evidence="12">
    <location>
        <begin position="3"/>
        <end position="86"/>
    </location>
</feature>
<dbReference type="GO" id="GO:0005737">
    <property type="term" value="C:cytoplasm"/>
    <property type="evidence" value="ECO:0007669"/>
    <property type="project" value="UniProtKB-SubCell"/>
</dbReference>
<dbReference type="PANTHER" id="PTHR10701:SF0">
    <property type="entry name" value="SMALL NUCLEAR RIBONUCLEOPROTEIN-ASSOCIATED PROTEIN B"/>
    <property type="match status" value="1"/>
</dbReference>
<evidence type="ECO:0000256" key="3">
    <source>
        <dbReference type="ARBA" id="ARBA00009123"/>
    </source>
</evidence>
<evidence type="ECO:0000256" key="5">
    <source>
        <dbReference type="ARBA" id="ARBA00022664"/>
    </source>
</evidence>
<sequence>MIGKSSKMMQHINYRMRCCLQDGRTFVGTFKAFDKHMNLILGDCDEFRKVKTKKGDKPGEREEKRVLGLVLLRGEHLVSMTVEGPPPPEENVARVPLSAAGALGGPGIGRAAGRGVAGPTGVAPGLSGPVRGVGGPAQQQMQPGFRGPPPRGPPMGQPPMGRAMPRPPGY</sequence>
<keyword evidence="4" id="KW-0963">Cytoplasm</keyword>
<evidence type="ECO:0000256" key="9">
    <source>
        <dbReference type="ARBA" id="ARBA00023274"/>
    </source>
</evidence>